<keyword evidence="3" id="KW-0067">ATP-binding</keyword>
<reference evidence="3" key="1">
    <citation type="submission" date="2022-09" db="EMBL/GenBank/DDBJ databases">
        <title>Novel Mycoplasma species identified in domestic and wild animals.</title>
        <authorList>
            <person name="Volokhov D.V."/>
            <person name="Furtak V.A."/>
            <person name="Zagorodnyaya T.A."/>
        </authorList>
    </citation>
    <scope>NUCLEOTIDE SEQUENCE</scope>
    <source>
        <strain evidence="3">Oakley</strain>
    </source>
</reference>
<dbReference type="SUPFAM" id="SSF52540">
    <property type="entry name" value="P-loop containing nucleoside triphosphate hydrolases"/>
    <property type="match status" value="1"/>
</dbReference>
<dbReference type="Gene3D" id="3.40.50.300">
    <property type="entry name" value="P-loop containing nucleotide triphosphate hydrolases"/>
    <property type="match status" value="1"/>
</dbReference>
<dbReference type="InterPro" id="IPR003439">
    <property type="entry name" value="ABC_transporter-like_ATP-bd"/>
</dbReference>
<dbReference type="EMBL" id="JAOVQM010000006">
    <property type="protein sequence ID" value="MCV2232548.1"/>
    <property type="molecule type" value="Genomic_DNA"/>
</dbReference>
<sequence length="44" mass="4870">MDESKHKKLSGGGKQRFSLARSIINDPLMILADDPTANLDKQTQ</sequence>
<keyword evidence="4" id="KW-1185">Reference proteome</keyword>
<dbReference type="PANTHER" id="PTHR42798:SF7">
    <property type="entry name" value="ALPHA-D-RIBOSE 1-METHYLPHOSPHONATE 5-TRIPHOSPHATE SYNTHASE SUBUNIT PHNL"/>
    <property type="match status" value="1"/>
</dbReference>
<comment type="caution">
    <text evidence="3">The sequence shown here is derived from an EMBL/GenBank/DDBJ whole genome shotgun (WGS) entry which is preliminary data.</text>
</comment>
<dbReference type="InterPro" id="IPR027417">
    <property type="entry name" value="P-loop_NTPase"/>
</dbReference>
<proteinExistence type="inferred from homology"/>
<accession>A0ABT2YBS1</accession>
<protein>
    <submittedName>
        <fullName evidence="3">ATP-binding cassette domain-containing protein</fullName>
    </submittedName>
</protein>
<dbReference type="PANTHER" id="PTHR42798">
    <property type="entry name" value="LIPOPROTEIN-RELEASING SYSTEM ATP-BINDING PROTEIN LOLD"/>
    <property type="match status" value="1"/>
</dbReference>
<dbReference type="RefSeq" id="WP_263608777.1">
    <property type="nucleotide sequence ID" value="NZ_JAOVQM010000006.1"/>
</dbReference>
<dbReference type="Proteomes" id="UP001177160">
    <property type="component" value="Unassembled WGS sequence"/>
</dbReference>
<evidence type="ECO:0000256" key="1">
    <source>
        <dbReference type="ARBA" id="ARBA00005417"/>
    </source>
</evidence>
<comment type="similarity">
    <text evidence="1">Belongs to the ABC transporter superfamily.</text>
</comment>
<organism evidence="3 4">
    <name type="scientific">Paracholeplasma manati</name>
    <dbReference type="NCBI Taxonomy" id="591373"/>
    <lineage>
        <taxon>Bacteria</taxon>
        <taxon>Bacillati</taxon>
        <taxon>Mycoplasmatota</taxon>
        <taxon>Mollicutes</taxon>
        <taxon>Acholeplasmatales</taxon>
        <taxon>Acholeplasmataceae</taxon>
        <taxon>Paracholeplasma</taxon>
    </lineage>
</organism>
<name>A0ABT2YBS1_9MOLU</name>
<evidence type="ECO:0000259" key="2">
    <source>
        <dbReference type="Pfam" id="PF00005"/>
    </source>
</evidence>
<evidence type="ECO:0000313" key="4">
    <source>
        <dbReference type="Proteomes" id="UP001177160"/>
    </source>
</evidence>
<dbReference type="GO" id="GO:0005524">
    <property type="term" value="F:ATP binding"/>
    <property type="evidence" value="ECO:0007669"/>
    <property type="project" value="UniProtKB-KW"/>
</dbReference>
<keyword evidence="3" id="KW-0547">Nucleotide-binding</keyword>
<dbReference type="Pfam" id="PF00005">
    <property type="entry name" value="ABC_tran"/>
    <property type="match status" value="1"/>
</dbReference>
<evidence type="ECO:0000313" key="3">
    <source>
        <dbReference type="EMBL" id="MCV2232548.1"/>
    </source>
</evidence>
<gene>
    <name evidence="3" type="ORF">N7548_06895</name>
</gene>
<feature type="domain" description="ABC transporter" evidence="2">
    <location>
        <begin position="5"/>
        <end position="37"/>
    </location>
</feature>